<gene>
    <name evidence="2" type="ordered locus">Reut_A1235</name>
</gene>
<dbReference type="AlphaFoldDB" id="Q472S7"/>
<protein>
    <submittedName>
        <fullName evidence="2">Uncharacterized protein</fullName>
    </submittedName>
</protein>
<feature type="compositionally biased region" description="Polar residues" evidence="1">
    <location>
        <begin position="89"/>
        <end position="98"/>
    </location>
</feature>
<sequence>MYLGRAADLYWRRAGKSSAAHRHTPCCLRCQCPPAENAMTSSKDQKPHERSTAAHTNPGVRSDRKANEIRSRSEDPGQSSYGGFKNENPGKQHQSTTDTPHKRQR</sequence>
<organism evidence="2">
    <name type="scientific">Cupriavidus pinatubonensis (strain JMP 134 / LMG 1197)</name>
    <name type="common">Cupriavidus necator (strain JMP 134)</name>
    <dbReference type="NCBI Taxonomy" id="264198"/>
    <lineage>
        <taxon>Bacteria</taxon>
        <taxon>Pseudomonadati</taxon>
        <taxon>Pseudomonadota</taxon>
        <taxon>Betaproteobacteria</taxon>
        <taxon>Burkholderiales</taxon>
        <taxon>Burkholderiaceae</taxon>
        <taxon>Cupriavidus</taxon>
    </lineage>
</organism>
<feature type="compositionally biased region" description="Basic and acidic residues" evidence="1">
    <location>
        <begin position="43"/>
        <end position="52"/>
    </location>
</feature>
<reference evidence="2" key="1">
    <citation type="submission" date="2005-08" db="EMBL/GenBank/DDBJ databases">
        <title>Complete sequence of Chromosome1 of Ralstonia eutropha JMP134.</title>
        <authorList>
            <person name="Copeland A."/>
            <person name="Lucas S."/>
            <person name="Lapidus A."/>
            <person name="Barry K."/>
            <person name="Detter J.C."/>
            <person name="Glavina T."/>
            <person name="Hammon N."/>
            <person name="Israni S."/>
            <person name="Pitluck S."/>
            <person name="Goltsman E."/>
            <person name="Martinez M."/>
            <person name="Schmutz J."/>
            <person name="Larimer F."/>
            <person name="Land M."/>
            <person name="Lykidis A."/>
            <person name="Richardson P."/>
        </authorList>
    </citation>
    <scope>NUCLEOTIDE SEQUENCE</scope>
    <source>
        <strain evidence="2">JMP134</strain>
    </source>
</reference>
<dbReference type="KEGG" id="reu:Reut_A1235"/>
<evidence type="ECO:0000256" key="1">
    <source>
        <dbReference type="SAM" id="MobiDB-lite"/>
    </source>
</evidence>
<dbReference type="HOGENOM" id="CLU_2232103_0_0_4"/>
<dbReference type="STRING" id="264198.Reut_A1235"/>
<feature type="region of interest" description="Disordered" evidence="1">
    <location>
        <begin position="37"/>
        <end position="105"/>
    </location>
</feature>
<accession>Q472S7</accession>
<dbReference type="EMBL" id="CP000090">
    <property type="protein sequence ID" value="AAZ60606.1"/>
    <property type="molecule type" value="Genomic_DNA"/>
</dbReference>
<evidence type="ECO:0000313" key="2">
    <source>
        <dbReference type="EMBL" id="AAZ60606.1"/>
    </source>
</evidence>
<proteinExistence type="predicted"/>
<name>Q472S7_CUPPJ</name>
<feature type="compositionally biased region" description="Basic and acidic residues" evidence="1">
    <location>
        <begin position="61"/>
        <end position="75"/>
    </location>
</feature>